<comment type="caution">
    <text evidence="1">The sequence shown here is derived from an EMBL/GenBank/DDBJ whole genome shotgun (WGS) entry which is preliminary data.</text>
</comment>
<gene>
    <name evidence="1" type="ORF">X797_010914</name>
</gene>
<dbReference type="Proteomes" id="UP000030151">
    <property type="component" value="Unassembled WGS sequence"/>
</dbReference>
<dbReference type="AlphaFoldDB" id="A0A0A1UNF4"/>
<accession>A0A0A1UNF4</accession>
<proteinExistence type="predicted"/>
<protein>
    <submittedName>
        <fullName evidence="1">Uncharacterized protein</fullName>
    </submittedName>
</protein>
<name>A0A0A1UNF4_9HYPO</name>
<dbReference type="HOGENOM" id="CLU_024198_0_0_1"/>
<evidence type="ECO:0000313" key="1">
    <source>
        <dbReference type="EMBL" id="EXU96020.1"/>
    </source>
</evidence>
<organism evidence="1 2">
    <name type="scientific">Metarhizium robertsii</name>
    <dbReference type="NCBI Taxonomy" id="568076"/>
    <lineage>
        <taxon>Eukaryota</taxon>
        <taxon>Fungi</taxon>
        <taxon>Dikarya</taxon>
        <taxon>Ascomycota</taxon>
        <taxon>Pezizomycotina</taxon>
        <taxon>Sordariomycetes</taxon>
        <taxon>Hypocreomycetidae</taxon>
        <taxon>Hypocreales</taxon>
        <taxon>Clavicipitaceae</taxon>
        <taxon>Metarhizium</taxon>
    </lineage>
</organism>
<evidence type="ECO:0000313" key="2">
    <source>
        <dbReference type="Proteomes" id="UP000030151"/>
    </source>
</evidence>
<dbReference type="EMBL" id="JELW01000057">
    <property type="protein sequence ID" value="EXU96020.1"/>
    <property type="molecule type" value="Genomic_DNA"/>
</dbReference>
<reference evidence="1 2" key="1">
    <citation type="submission" date="2014-02" db="EMBL/GenBank/DDBJ databases">
        <title>The genome sequence of the entomopathogenic fungus Metarhizium robertsii ARSEF 2575.</title>
        <authorList>
            <person name="Giuliano Garisto Donzelli B."/>
            <person name="Roe B.A."/>
            <person name="Macmil S.L."/>
            <person name="Krasnoff S.B."/>
            <person name="Gibson D.M."/>
        </authorList>
    </citation>
    <scope>NUCLEOTIDE SEQUENCE [LARGE SCALE GENOMIC DNA]</scope>
    <source>
        <strain evidence="1 2">ARSEF 2575</strain>
    </source>
</reference>
<dbReference type="OrthoDB" id="4927927at2759"/>
<sequence length="574" mass="65475">MHLRVHSRCGLCGFLFCAGDRFYTLTNEGQSWPVQLVKYGVFSFPESRYCASCGDERLCRIPDCKGCRQSKETSTIHASCIALFLSQMSRFCSHKTKISIQDKCCLLWVAATWKNLWQGYPYLNIQPKCNIYVSDIDTIVEDLGGLEAVPGDINTVVGEFGGLEKQLQKLPRDIYFMIQDLCNDSWYCSVLHLGRQMWALQENSDHRGQMIPLVDIKAWVRGDAPLVGDTSGEPVVRLSIDLRGLARIERLEKAEDSRRSNHMCYIVEFGMARLRGVTGPIHIWDTPCPPPLFSSIVDHDITTRSDDLQAWHLGTVDLSLCTGMTFFVSLGSTYAVHVHTMAQPFAYRTFLSLPLERRKVVAWIYVPIQGQVEELGFTKLPNRPGNFIKPQHLLIRFDSGVDVLIGSYEKEPRDFVSLRWPQTLIYRKNDTLPIDFVGAVSKNKKNKLRNKTAPRWSIPSQPTLEKPRISSASLEDVSIIKVYRVSGTDLCRGLIIQYKKGGKLALGQCRLGVDELKEYKWPARLCFTKEMAGVKVECLEDHNHVHKRTVWTCCKMSGVLYCWFNQDEIMFEHR</sequence>